<accession>A0A0C9XUF9</accession>
<dbReference type="CDD" id="cd00882">
    <property type="entry name" value="Ras_like_GTPase"/>
    <property type="match status" value="1"/>
</dbReference>
<evidence type="ECO:0008006" key="4">
    <source>
        <dbReference type="Google" id="ProtNLM"/>
    </source>
</evidence>
<feature type="region of interest" description="Disordered" evidence="1">
    <location>
        <begin position="1"/>
        <end position="48"/>
    </location>
</feature>
<dbReference type="InterPro" id="IPR027417">
    <property type="entry name" value="P-loop_NTPase"/>
</dbReference>
<feature type="compositionally biased region" description="Low complexity" evidence="1">
    <location>
        <begin position="26"/>
        <end position="40"/>
    </location>
</feature>
<gene>
    <name evidence="2" type="ORF">K443DRAFT_171008</name>
</gene>
<name>A0A0C9XUF9_9AGAR</name>
<proteinExistence type="predicted"/>
<dbReference type="AlphaFoldDB" id="A0A0C9XUF9"/>
<dbReference type="HOGENOM" id="CLU_023805_1_0_1"/>
<dbReference type="Proteomes" id="UP000054477">
    <property type="component" value="Unassembled WGS sequence"/>
</dbReference>
<evidence type="ECO:0000313" key="2">
    <source>
        <dbReference type="EMBL" id="KIJ99532.1"/>
    </source>
</evidence>
<protein>
    <recommendedName>
        <fullName evidence="4">G domain-containing protein</fullName>
    </recommendedName>
</protein>
<reference evidence="2 3" key="1">
    <citation type="submission" date="2014-04" db="EMBL/GenBank/DDBJ databases">
        <authorList>
            <consortium name="DOE Joint Genome Institute"/>
            <person name="Kuo A."/>
            <person name="Kohler A."/>
            <person name="Nagy L.G."/>
            <person name="Floudas D."/>
            <person name="Copeland A."/>
            <person name="Barry K.W."/>
            <person name="Cichocki N."/>
            <person name="Veneault-Fourrey C."/>
            <person name="LaButti K."/>
            <person name="Lindquist E.A."/>
            <person name="Lipzen A."/>
            <person name="Lundell T."/>
            <person name="Morin E."/>
            <person name="Murat C."/>
            <person name="Sun H."/>
            <person name="Tunlid A."/>
            <person name="Henrissat B."/>
            <person name="Grigoriev I.V."/>
            <person name="Hibbett D.S."/>
            <person name="Martin F."/>
            <person name="Nordberg H.P."/>
            <person name="Cantor M.N."/>
            <person name="Hua S.X."/>
        </authorList>
    </citation>
    <scope>NUCLEOTIDE SEQUENCE [LARGE SCALE GENOMIC DNA]</scope>
    <source>
        <strain evidence="2 3">LaAM-08-1</strain>
    </source>
</reference>
<feature type="region of interest" description="Disordered" evidence="1">
    <location>
        <begin position="65"/>
        <end position="106"/>
    </location>
</feature>
<reference evidence="3" key="2">
    <citation type="submission" date="2015-01" db="EMBL/GenBank/DDBJ databases">
        <title>Evolutionary Origins and Diversification of the Mycorrhizal Mutualists.</title>
        <authorList>
            <consortium name="DOE Joint Genome Institute"/>
            <consortium name="Mycorrhizal Genomics Consortium"/>
            <person name="Kohler A."/>
            <person name="Kuo A."/>
            <person name="Nagy L.G."/>
            <person name="Floudas D."/>
            <person name="Copeland A."/>
            <person name="Barry K.W."/>
            <person name="Cichocki N."/>
            <person name="Veneault-Fourrey C."/>
            <person name="LaButti K."/>
            <person name="Lindquist E.A."/>
            <person name="Lipzen A."/>
            <person name="Lundell T."/>
            <person name="Morin E."/>
            <person name="Murat C."/>
            <person name="Riley R."/>
            <person name="Ohm R."/>
            <person name="Sun H."/>
            <person name="Tunlid A."/>
            <person name="Henrissat B."/>
            <person name="Grigoriev I.V."/>
            <person name="Hibbett D.S."/>
            <person name="Martin F."/>
        </authorList>
    </citation>
    <scope>NUCLEOTIDE SEQUENCE [LARGE SCALE GENOMIC DNA]</scope>
    <source>
        <strain evidence="3">LaAM-08-1</strain>
    </source>
</reference>
<dbReference type="OrthoDB" id="3267153at2759"/>
<dbReference type="EMBL" id="KN838645">
    <property type="protein sequence ID" value="KIJ99532.1"/>
    <property type="molecule type" value="Genomic_DNA"/>
</dbReference>
<dbReference type="SUPFAM" id="SSF52540">
    <property type="entry name" value="P-loop containing nucleoside triphosphate hydrolases"/>
    <property type="match status" value="1"/>
</dbReference>
<organism evidence="2 3">
    <name type="scientific">Laccaria amethystina LaAM-08-1</name>
    <dbReference type="NCBI Taxonomy" id="1095629"/>
    <lineage>
        <taxon>Eukaryota</taxon>
        <taxon>Fungi</taxon>
        <taxon>Dikarya</taxon>
        <taxon>Basidiomycota</taxon>
        <taxon>Agaricomycotina</taxon>
        <taxon>Agaricomycetes</taxon>
        <taxon>Agaricomycetidae</taxon>
        <taxon>Agaricales</taxon>
        <taxon>Agaricineae</taxon>
        <taxon>Hydnangiaceae</taxon>
        <taxon>Laccaria</taxon>
    </lineage>
</organism>
<keyword evidence="3" id="KW-1185">Reference proteome</keyword>
<evidence type="ECO:0000313" key="3">
    <source>
        <dbReference type="Proteomes" id="UP000054477"/>
    </source>
</evidence>
<sequence>MFNKLPLFKSKTQPTYDVNHERATRSFSLPSLPSQSSQASGREGFQSDVRTQPVKDVNLEVATPLSSAVSSPSTLSRTYNREEIQSNIRIQSKQHVDPERQRRRAKNIRRRTSHFHILIIGRANAGKTTILQRVCNTTERPKIFNPQGHEIDLSELDSTAQRGNHNIENELIFESNPGFIFHDSCGFEAGRTSELDTVKNFIENRSKTMEIGEQLHAIWYCIPINDEARPITRAELDFFDKCGTGKVPVIVLFTKADLLDAQMMEQLINTGMGIEDAANKAGEESVIKFQKDFGHQLYAKKYPPKTHIYFRDMQYPTSDCSLLLEQTAAVLSDDTILQLFLSVQQNHLSLSMQYAIEKVMFSSVWTSQTSEKDTVRSILKYFPHTNVSPGLQTSPA</sequence>
<evidence type="ECO:0000256" key="1">
    <source>
        <dbReference type="SAM" id="MobiDB-lite"/>
    </source>
</evidence>
<dbReference type="Gene3D" id="3.40.50.300">
    <property type="entry name" value="P-loop containing nucleotide triphosphate hydrolases"/>
    <property type="match status" value="1"/>
</dbReference>
<feature type="compositionally biased region" description="Low complexity" evidence="1">
    <location>
        <begin position="65"/>
        <end position="76"/>
    </location>
</feature>